<evidence type="ECO:0000313" key="3">
    <source>
        <dbReference type="EMBL" id="VVE90487.1"/>
    </source>
</evidence>
<accession>A0A5E5BYJ3</accession>
<name>A0A5E5BYJ3_9BURK</name>
<evidence type="ECO:0000256" key="1">
    <source>
        <dbReference type="SAM" id="MobiDB-lite"/>
    </source>
</evidence>
<dbReference type="Proteomes" id="UP000382040">
    <property type="component" value="Unassembled WGS sequence"/>
</dbReference>
<dbReference type="InterPro" id="IPR027843">
    <property type="entry name" value="DUF4440"/>
</dbReference>
<feature type="domain" description="DUF4440" evidence="2">
    <location>
        <begin position="35"/>
        <end position="141"/>
    </location>
</feature>
<dbReference type="SUPFAM" id="SSF54427">
    <property type="entry name" value="NTF2-like"/>
    <property type="match status" value="1"/>
</dbReference>
<dbReference type="Gene3D" id="3.10.450.50">
    <property type="match status" value="1"/>
</dbReference>
<keyword evidence="4" id="KW-1185">Reference proteome</keyword>
<evidence type="ECO:0000259" key="2">
    <source>
        <dbReference type="Pfam" id="PF14534"/>
    </source>
</evidence>
<dbReference type="AlphaFoldDB" id="A0A5E5BYJ3"/>
<evidence type="ECO:0000313" key="4">
    <source>
        <dbReference type="Proteomes" id="UP000382040"/>
    </source>
</evidence>
<dbReference type="InterPro" id="IPR032710">
    <property type="entry name" value="NTF2-like_dom_sf"/>
</dbReference>
<protein>
    <recommendedName>
        <fullName evidence="2">DUF4440 domain-containing protein</fullName>
    </recommendedName>
</protein>
<sequence length="152" mass="16891">MAALRQSSDVAPATSGGNVIRTDSPDRRHDHPALACEDRRIALLSEGRLDELADLLDDALVYVHSTGLVQDKAGVLDFFARVLRVERIERHIERILGESDLAAIDLTQTMHATLRANESTRIAANSYVHTLWRRTNGTWRLLHFQSTAVPAA</sequence>
<dbReference type="Pfam" id="PF14534">
    <property type="entry name" value="DUF4440"/>
    <property type="match status" value="1"/>
</dbReference>
<reference evidence="3 4" key="1">
    <citation type="submission" date="2019-08" db="EMBL/GenBank/DDBJ databases">
        <authorList>
            <person name="Peeters C."/>
        </authorList>
    </citation>
    <scope>NUCLEOTIDE SEQUENCE [LARGE SCALE GENOMIC DNA]</scope>
    <source>
        <strain evidence="3 4">LMG 20603</strain>
    </source>
</reference>
<feature type="region of interest" description="Disordered" evidence="1">
    <location>
        <begin position="1"/>
        <end position="31"/>
    </location>
</feature>
<dbReference type="OrthoDB" id="8965451at2"/>
<dbReference type="EMBL" id="CABPST010000016">
    <property type="protein sequence ID" value="VVE90487.1"/>
    <property type="molecule type" value="Genomic_DNA"/>
</dbReference>
<gene>
    <name evidence="3" type="ORF">PBR20603_04472</name>
</gene>
<proteinExistence type="predicted"/>
<organism evidence="3 4">
    <name type="scientific">Pandoraea bronchicola</name>
    <dbReference type="NCBI Taxonomy" id="2508287"/>
    <lineage>
        <taxon>Bacteria</taxon>
        <taxon>Pseudomonadati</taxon>
        <taxon>Pseudomonadota</taxon>
        <taxon>Betaproteobacteria</taxon>
        <taxon>Burkholderiales</taxon>
        <taxon>Burkholderiaceae</taxon>
        <taxon>Pandoraea</taxon>
    </lineage>
</organism>